<dbReference type="AlphaFoldDB" id="A0A2U1Q578"/>
<dbReference type="Proteomes" id="UP000245207">
    <property type="component" value="Unassembled WGS sequence"/>
</dbReference>
<keyword evidence="3" id="KW-1185">Reference proteome</keyword>
<gene>
    <name evidence="2" type="ORF">CTI12_AA074280</name>
</gene>
<evidence type="ECO:0000313" key="3">
    <source>
        <dbReference type="Proteomes" id="UP000245207"/>
    </source>
</evidence>
<feature type="domain" description="HTH OST-type" evidence="1">
    <location>
        <begin position="88"/>
        <end position="162"/>
    </location>
</feature>
<evidence type="ECO:0000259" key="1">
    <source>
        <dbReference type="PROSITE" id="PS51644"/>
    </source>
</evidence>
<comment type="caution">
    <text evidence="2">The sequence shown here is derived from an EMBL/GenBank/DDBJ whole genome shotgun (WGS) entry which is preliminary data.</text>
</comment>
<proteinExistence type="predicted"/>
<dbReference type="EMBL" id="PKPP01000408">
    <property type="protein sequence ID" value="PWA93148.1"/>
    <property type="molecule type" value="Genomic_DNA"/>
</dbReference>
<sequence>MTNTMTPVVYQELQEVLESYVFGLPVCRLPLLERSYWQEFHRPLDYKSLGVSNIEDLVLKMGSMVLWCEKRESKEKYVMSASVVELRRMFFLRHDVQKLLNMHRGEIMFNSFEDLYKDHFQVKLNYVYYGLTNLKHLCEILKDILVVVVANPSGEKVIKGVNLRKRKRDEYHEYHE</sequence>
<name>A0A2U1Q578_ARTAN</name>
<evidence type="ECO:0000313" key="2">
    <source>
        <dbReference type="EMBL" id="PWA93148.1"/>
    </source>
</evidence>
<dbReference type="InterPro" id="IPR041966">
    <property type="entry name" value="LOTUS-like"/>
</dbReference>
<reference evidence="2 3" key="1">
    <citation type="journal article" date="2018" name="Mol. Plant">
        <title>The genome of Artemisia annua provides insight into the evolution of Asteraceae family and artemisinin biosynthesis.</title>
        <authorList>
            <person name="Shen Q."/>
            <person name="Zhang L."/>
            <person name="Liao Z."/>
            <person name="Wang S."/>
            <person name="Yan T."/>
            <person name="Shi P."/>
            <person name="Liu M."/>
            <person name="Fu X."/>
            <person name="Pan Q."/>
            <person name="Wang Y."/>
            <person name="Lv Z."/>
            <person name="Lu X."/>
            <person name="Zhang F."/>
            <person name="Jiang W."/>
            <person name="Ma Y."/>
            <person name="Chen M."/>
            <person name="Hao X."/>
            <person name="Li L."/>
            <person name="Tang Y."/>
            <person name="Lv G."/>
            <person name="Zhou Y."/>
            <person name="Sun X."/>
            <person name="Brodelius P.E."/>
            <person name="Rose J.K.C."/>
            <person name="Tang K."/>
        </authorList>
    </citation>
    <scope>NUCLEOTIDE SEQUENCE [LARGE SCALE GENOMIC DNA]</scope>
    <source>
        <strain evidence="3">cv. Huhao1</strain>
        <tissue evidence="2">Leaf</tissue>
    </source>
</reference>
<dbReference type="PROSITE" id="PS51644">
    <property type="entry name" value="HTH_OST"/>
    <property type="match status" value="1"/>
</dbReference>
<accession>A0A2U1Q578</accession>
<protein>
    <recommendedName>
        <fullName evidence="1">HTH OST-type domain-containing protein</fullName>
    </recommendedName>
</protein>
<dbReference type="Gene3D" id="3.30.420.610">
    <property type="entry name" value="LOTUS domain-like"/>
    <property type="match status" value="2"/>
</dbReference>
<organism evidence="2 3">
    <name type="scientific">Artemisia annua</name>
    <name type="common">Sweet wormwood</name>
    <dbReference type="NCBI Taxonomy" id="35608"/>
    <lineage>
        <taxon>Eukaryota</taxon>
        <taxon>Viridiplantae</taxon>
        <taxon>Streptophyta</taxon>
        <taxon>Embryophyta</taxon>
        <taxon>Tracheophyta</taxon>
        <taxon>Spermatophyta</taxon>
        <taxon>Magnoliopsida</taxon>
        <taxon>eudicotyledons</taxon>
        <taxon>Gunneridae</taxon>
        <taxon>Pentapetalae</taxon>
        <taxon>asterids</taxon>
        <taxon>campanulids</taxon>
        <taxon>Asterales</taxon>
        <taxon>Asteraceae</taxon>
        <taxon>Asteroideae</taxon>
        <taxon>Anthemideae</taxon>
        <taxon>Artemisiinae</taxon>
        <taxon>Artemisia</taxon>
    </lineage>
</organism>
<dbReference type="InterPro" id="IPR025605">
    <property type="entry name" value="OST-HTH/LOTUS_dom"/>
</dbReference>